<feature type="domain" description="EGF-like" evidence="3">
    <location>
        <begin position="118"/>
        <end position="155"/>
    </location>
</feature>
<comment type="caution">
    <text evidence="1">Lacks conserved residue(s) required for the propagation of feature annotation.</text>
</comment>
<keyword evidence="5" id="KW-1185">Reference proteome</keyword>
<evidence type="ECO:0000313" key="4">
    <source>
        <dbReference type="EMBL" id="KAG8090705.1"/>
    </source>
</evidence>
<dbReference type="PROSITE" id="PS50026">
    <property type="entry name" value="EGF_3"/>
    <property type="match status" value="1"/>
</dbReference>
<evidence type="ECO:0000256" key="1">
    <source>
        <dbReference type="PROSITE-ProRule" id="PRU00076"/>
    </source>
</evidence>
<evidence type="ECO:0000313" key="5">
    <source>
        <dbReference type="Proteomes" id="UP000729402"/>
    </source>
</evidence>
<dbReference type="PANTHER" id="PTHR33881:SF18">
    <property type="entry name" value="OS11G0582000 PROTEIN"/>
    <property type="match status" value="1"/>
</dbReference>
<dbReference type="EMBL" id="JAAALK010000081">
    <property type="protein sequence ID" value="KAG8090705.1"/>
    <property type="molecule type" value="Genomic_DNA"/>
</dbReference>
<name>A0A8J5WGG0_ZIZPA</name>
<keyword evidence="1" id="KW-0245">EGF-like domain</keyword>
<protein>
    <recommendedName>
        <fullName evidence="3">EGF-like domain-containing protein</fullName>
    </recommendedName>
</protein>
<feature type="signal peptide" evidence="2">
    <location>
        <begin position="1"/>
        <end position="32"/>
    </location>
</feature>
<dbReference type="InterPro" id="IPR000742">
    <property type="entry name" value="EGF"/>
</dbReference>
<reference evidence="4" key="1">
    <citation type="journal article" date="2021" name="bioRxiv">
        <title>Whole Genome Assembly and Annotation of Northern Wild Rice, Zizania palustris L., Supports a Whole Genome Duplication in the Zizania Genus.</title>
        <authorList>
            <person name="Haas M."/>
            <person name="Kono T."/>
            <person name="Macchietto M."/>
            <person name="Millas R."/>
            <person name="McGilp L."/>
            <person name="Shao M."/>
            <person name="Duquette J."/>
            <person name="Hirsch C.N."/>
            <person name="Kimball J."/>
        </authorList>
    </citation>
    <scope>NUCLEOTIDE SEQUENCE</scope>
    <source>
        <tissue evidence="4">Fresh leaf tissue</tissue>
    </source>
</reference>
<gene>
    <name evidence="4" type="ORF">GUJ93_ZPchr0011g27318</name>
</gene>
<reference evidence="4" key="2">
    <citation type="submission" date="2021-02" db="EMBL/GenBank/DDBJ databases">
        <authorList>
            <person name="Kimball J.A."/>
            <person name="Haas M.W."/>
            <person name="Macchietto M."/>
            <person name="Kono T."/>
            <person name="Duquette J."/>
            <person name="Shao M."/>
        </authorList>
    </citation>
    <scope>NUCLEOTIDE SEQUENCE</scope>
    <source>
        <tissue evidence="4">Fresh leaf tissue</tissue>
    </source>
</reference>
<feature type="chain" id="PRO_5035319552" description="EGF-like domain-containing protein" evidence="2">
    <location>
        <begin position="33"/>
        <end position="227"/>
    </location>
</feature>
<dbReference type="Proteomes" id="UP000729402">
    <property type="component" value="Unassembled WGS sequence"/>
</dbReference>
<sequence>MASSGAGEKMVINILIVVVSLQTATLPRRVSAQNVTTTCSKVNCGMGSCDESSDVSFGFECRCNAGWSRYHLGDMHFPFLPCTIPNCTITDSCWNGSSPPPPPPPPPPPVPSLTNISIFDPCFLQYCGDGGSCERSSDFGHRCACRDGFGNLLNDTSFPCYKQCSLGADCSGLGINVFNGSHPTAPPAPFSFTVKKSGAAGSPPPGAGGLAQLLLALVSSFLVHGMR</sequence>
<proteinExistence type="predicted"/>
<accession>A0A8J5WGG0</accession>
<evidence type="ECO:0000256" key="2">
    <source>
        <dbReference type="SAM" id="SignalP"/>
    </source>
</evidence>
<evidence type="ECO:0000259" key="3">
    <source>
        <dbReference type="PROSITE" id="PS50026"/>
    </source>
</evidence>
<dbReference type="AlphaFoldDB" id="A0A8J5WGG0"/>
<dbReference type="PANTHER" id="PTHR33881">
    <property type="entry name" value="NEUROGENIC LOCUS NOTCH-LIKE PROTEIN"/>
    <property type="match status" value="1"/>
</dbReference>
<organism evidence="4 5">
    <name type="scientific">Zizania palustris</name>
    <name type="common">Northern wild rice</name>
    <dbReference type="NCBI Taxonomy" id="103762"/>
    <lineage>
        <taxon>Eukaryota</taxon>
        <taxon>Viridiplantae</taxon>
        <taxon>Streptophyta</taxon>
        <taxon>Embryophyta</taxon>
        <taxon>Tracheophyta</taxon>
        <taxon>Spermatophyta</taxon>
        <taxon>Magnoliopsida</taxon>
        <taxon>Liliopsida</taxon>
        <taxon>Poales</taxon>
        <taxon>Poaceae</taxon>
        <taxon>BOP clade</taxon>
        <taxon>Oryzoideae</taxon>
        <taxon>Oryzeae</taxon>
        <taxon>Zizaniinae</taxon>
        <taxon>Zizania</taxon>
    </lineage>
</organism>
<dbReference type="OrthoDB" id="1914642at2759"/>
<keyword evidence="2" id="KW-0732">Signal</keyword>
<comment type="caution">
    <text evidence="4">The sequence shown here is derived from an EMBL/GenBank/DDBJ whole genome shotgun (WGS) entry which is preliminary data.</text>
</comment>